<dbReference type="OrthoDB" id="5517452at2"/>
<keyword evidence="2" id="KW-1185">Reference proteome</keyword>
<reference evidence="2" key="2">
    <citation type="submission" date="2011-02" db="EMBL/GenBank/DDBJ databases">
        <title>The complete genome of Syntrophobotulus glycolicus DSM 8271.</title>
        <authorList>
            <person name="Lucas S."/>
            <person name="Copeland A."/>
            <person name="Lapidus A."/>
            <person name="Bruce D."/>
            <person name="Goodwin L."/>
            <person name="Pitluck S."/>
            <person name="Kyrpides N."/>
            <person name="Mavromatis K."/>
            <person name="Pagani I."/>
            <person name="Ivanova N."/>
            <person name="Mikhailova N."/>
            <person name="Chertkov O."/>
            <person name="Held B."/>
            <person name="Detter J.C."/>
            <person name="Tapia R."/>
            <person name="Han C."/>
            <person name="Land M."/>
            <person name="Hauser L."/>
            <person name="Markowitz V."/>
            <person name="Cheng J.-F."/>
            <person name="Hugenholtz P."/>
            <person name="Woyke T."/>
            <person name="Wu D."/>
            <person name="Spring S."/>
            <person name="Schroeder M."/>
            <person name="Brambilla E."/>
            <person name="Klenk H.-P."/>
            <person name="Eisen J.A."/>
        </authorList>
    </citation>
    <scope>NUCLEOTIDE SEQUENCE [LARGE SCALE GENOMIC DNA]</scope>
    <source>
        <strain evidence="2">DSM 8271 / FlGlyR</strain>
    </source>
</reference>
<dbReference type="RefSeq" id="WP_013625347.1">
    <property type="nucleotide sequence ID" value="NC_015172.1"/>
</dbReference>
<proteinExistence type="predicted"/>
<dbReference type="AlphaFoldDB" id="F0T2T3"/>
<reference evidence="1 2" key="1">
    <citation type="journal article" date="2011" name="Stand. Genomic Sci.">
        <title>Complete genome sequence of Syntrophobotulus glycolicus type strain (FlGlyR).</title>
        <authorList>
            <person name="Han C."/>
            <person name="Mwirichia R."/>
            <person name="Chertkov O."/>
            <person name="Held B."/>
            <person name="Lapidus A."/>
            <person name="Nolan M."/>
            <person name="Lucas S."/>
            <person name="Hammon N."/>
            <person name="Deshpande S."/>
            <person name="Cheng J.F."/>
            <person name="Tapia R."/>
            <person name="Goodwin L."/>
            <person name="Pitluck S."/>
            <person name="Huntemann M."/>
            <person name="Liolios K."/>
            <person name="Ivanova N."/>
            <person name="Pagani I."/>
            <person name="Mavromatis K."/>
            <person name="Ovchinikova G."/>
            <person name="Pati A."/>
            <person name="Chen A."/>
            <person name="Palaniappan K."/>
            <person name="Land M."/>
            <person name="Hauser L."/>
            <person name="Brambilla E.M."/>
            <person name="Rohde M."/>
            <person name="Spring S."/>
            <person name="Sikorski J."/>
            <person name="Goker M."/>
            <person name="Woyke T."/>
            <person name="Bristow J."/>
            <person name="Eisen J.A."/>
            <person name="Markowitz V."/>
            <person name="Hugenholtz P."/>
            <person name="Kyrpides N.C."/>
            <person name="Klenk H.P."/>
            <person name="Detter J.C."/>
        </authorList>
    </citation>
    <scope>NUCLEOTIDE SEQUENCE [LARGE SCALE GENOMIC DNA]</scope>
    <source>
        <strain evidence="2">DSM 8271 / FlGlyR</strain>
    </source>
</reference>
<evidence type="ECO:0000313" key="2">
    <source>
        <dbReference type="Proteomes" id="UP000007488"/>
    </source>
</evidence>
<sequence length="96" mass="10260">MLEIKEKSITVSVDASKCDACQSKACAEACKKFARGILVIKDGKPSVAHLTESEVLRLGTECLACEIACQFDGNKAISIDIEVDGLPEYLAKRGLA</sequence>
<gene>
    <name evidence="1" type="ordered locus">Sgly_2193</name>
</gene>
<dbReference type="eggNOG" id="ENOG5032RPA">
    <property type="taxonomic scope" value="Bacteria"/>
</dbReference>
<dbReference type="KEGG" id="sgy:Sgly_2193"/>
<dbReference type="HOGENOM" id="CLU_2355077_0_0_9"/>
<evidence type="ECO:0008006" key="3">
    <source>
        <dbReference type="Google" id="ProtNLM"/>
    </source>
</evidence>
<evidence type="ECO:0000313" key="1">
    <source>
        <dbReference type="EMBL" id="ADY56482.1"/>
    </source>
</evidence>
<dbReference type="STRING" id="645991.Sgly_2193"/>
<dbReference type="EMBL" id="CP002547">
    <property type="protein sequence ID" value="ADY56482.1"/>
    <property type="molecule type" value="Genomic_DNA"/>
</dbReference>
<dbReference type="Proteomes" id="UP000007488">
    <property type="component" value="Chromosome"/>
</dbReference>
<organism evidence="1 2">
    <name type="scientific">Syntrophobotulus glycolicus (strain DSM 8271 / FlGlyR)</name>
    <dbReference type="NCBI Taxonomy" id="645991"/>
    <lineage>
        <taxon>Bacteria</taxon>
        <taxon>Bacillati</taxon>
        <taxon>Bacillota</taxon>
        <taxon>Clostridia</taxon>
        <taxon>Eubacteriales</taxon>
        <taxon>Desulfitobacteriaceae</taxon>
        <taxon>Syntrophobotulus</taxon>
    </lineage>
</organism>
<dbReference type="SUPFAM" id="SSF54862">
    <property type="entry name" value="4Fe-4S ferredoxins"/>
    <property type="match status" value="1"/>
</dbReference>
<accession>F0T2T3</accession>
<name>F0T2T3_SYNGF</name>
<protein>
    <recommendedName>
        <fullName evidence="3">4Fe-4S ferredoxin-type domain-containing protein</fullName>
    </recommendedName>
</protein>